<comment type="caution">
    <text evidence="2">The sequence shown here is derived from an EMBL/GenBank/DDBJ whole genome shotgun (WGS) entry which is preliminary data.</text>
</comment>
<dbReference type="Proteomes" id="UP000179179">
    <property type="component" value="Unassembled WGS sequence"/>
</dbReference>
<feature type="compositionally biased region" description="Acidic residues" evidence="1">
    <location>
        <begin position="122"/>
        <end position="131"/>
    </location>
</feature>
<dbReference type="RefSeq" id="XP_022386802.1">
    <property type="nucleotide sequence ID" value="XM_022536331.1"/>
</dbReference>
<keyword evidence="3" id="KW-1185">Reference proteome</keyword>
<protein>
    <submittedName>
        <fullName evidence="2">Uncharacterized protein</fullName>
    </submittedName>
</protein>
<dbReference type="GeneID" id="34452593"/>
<feature type="compositionally biased region" description="Basic and acidic residues" evidence="1">
    <location>
        <begin position="132"/>
        <end position="141"/>
    </location>
</feature>
<dbReference type="AlphaFoldDB" id="A0A1F7ZVJ1"/>
<dbReference type="OrthoDB" id="4501510at2759"/>
<gene>
    <name evidence="2" type="ORF">ABOM_009203</name>
</gene>
<accession>A0A1F7ZVJ1</accession>
<evidence type="ECO:0000313" key="3">
    <source>
        <dbReference type="Proteomes" id="UP000179179"/>
    </source>
</evidence>
<organism evidence="2 3">
    <name type="scientific">Aspergillus bombycis</name>
    <dbReference type="NCBI Taxonomy" id="109264"/>
    <lineage>
        <taxon>Eukaryota</taxon>
        <taxon>Fungi</taxon>
        <taxon>Dikarya</taxon>
        <taxon>Ascomycota</taxon>
        <taxon>Pezizomycotina</taxon>
        <taxon>Eurotiomycetes</taxon>
        <taxon>Eurotiomycetidae</taxon>
        <taxon>Eurotiales</taxon>
        <taxon>Aspergillaceae</taxon>
        <taxon>Aspergillus</taxon>
    </lineage>
</organism>
<sequence length="231" mass="26482">MRYVYYASLYTMWALIPVGTPDNRGWWAEMAKFLEECLLVIEFGGDDRFKLKKVNPVVDEGYETGDGSGCVGGFRGCLGDEYSEDEELSELDSEMEGSEYEGEAESEMEMITDDEEHITDEGEVGENDSADEEHVPESVSRDRIADGDVETGRERLRLDKHGHGQRDFGYRAWALKNLPRYGTTFHWDDENGEPAFDNVRCQLWQKVCHDLREIEIKHGGRLYMKPALGFR</sequence>
<name>A0A1F7ZVJ1_9EURO</name>
<reference evidence="2 3" key="1">
    <citation type="journal article" date="2016" name="Genome Biol. Evol.">
        <title>Draft genome sequence of an aflatoxigenic Aspergillus species, A. bombycis.</title>
        <authorList>
            <person name="Moore G.G."/>
            <person name="Mack B.M."/>
            <person name="Beltz S.B."/>
            <person name="Gilbert M.K."/>
        </authorList>
    </citation>
    <scope>NUCLEOTIDE SEQUENCE [LARGE SCALE GENOMIC DNA]</scope>
    <source>
        <strain evidence="3">NRRL 26010</strain>
    </source>
</reference>
<dbReference type="EMBL" id="LYCR01000077">
    <property type="protein sequence ID" value="OGM43085.1"/>
    <property type="molecule type" value="Genomic_DNA"/>
</dbReference>
<evidence type="ECO:0000313" key="2">
    <source>
        <dbReference type="EMBL" id="OGM43085.1"/>
    </source>
</evidence>
<evidence type="ECO:0000256" key="1">
    <source>
        <dbReference type="SAM" id="MobiDB-lite"/>
    </source>
</evidence>
<proteinExistence type="predicted"/>
<feature type="region of interest" description="Disordered" evidence="1">
    <location>
        <begin position="122"/>
        <end position="141"/>
    </location>
</feature>